<name>A0ABY5NRH1_9FLAO</name>
<evidence type="ECO:0000313" key="2">
    <source>
        <dbReference type="Proteomes" id="UP001317001"/>
    </source>
</evidence>
<organism evidence="1 2">
    <name type="scientific">Paenimyroides aestuarii</name>
    <dbReference type="NCBI Taxonomy" id="2968490"/>
    <lineage>
        <taxon>Bacteria</taxon>
        <taxon>Pseudomonadati</taxon>
        <taxon>Bacteroidota</taxon>
        <taxon>Flavobacteriia</taxon>
        <taxon>Flavobacteriales</taxon>
        <taxon>Flavobacteriaceae</taxon>
        <taxon>Paenimyroides</taxon>
    </lineage>
</organism>
<dbReference type="NCBIfam" id="TIGR01200">
    <property type="entry name" value="GLPGLI"/>
    <property type="match status" value="1"/>
</dbReference>
<gene>
    <name evidence="1" type="ORF">NPX36_11745</name>
</gene>
<accession>A0ABY5NRH1</accession>
<evidence type="ECO:0000313" key="1">
    <source>
        <dbReference type="EMBL" id="UUV20984.1"/>
    </source>
</evidence>
<dbReference type="Proteomes" id="UP001317001">
    <property type="component" value="Chromosome"/>
</dbReference>
<dbReference type="InterPro" id="IPR005901">
    <property type="entry name" value="GLPGLI"/>
</dbReference>
<dbReference type="Pfam" id="PF09697">
    <property type="entry name" value="Porph_ging"/>
    <property type="match status" value="1"/>
</dbReference>
<sequence>MKNIILTIVWLYCHATNAQHYKITYIEQYNFAIPVNFTSRLVISETGSLFLKDVNTRKQGYVTNPIDNQDFFKNREGITEQVVLTGTNEYTFYDANSQSFSFLVGGNSNVCKEFVDTPNDINWLLTNETKEIGKFVTHKAVANFRGREWEVWFTHDIPMSYGPWKLRGLPGLIVEAREKTGKIYFSAIKVEKTTDSAVSLYNAIPKSGVKKTYKEFVMLTENRLKESFESRRANLPRGENAEIFIAPRNGIELIYEWEEQLQVN</sequence>
<dbReference type="EMBL" id="CP102382">
    <property type="protein sequence ID" value="UUV20984.1"/>
    <property type="molecule type" value="Genomic_DNA"/>
</dbReference>
<reference evidence="1 2" key="1">
    <citation type="submission" date="2022-08" db="EMBL/GenBank/DDBJ databases">
        <title>Myroides zhujiangensis sp. nov., a novel bacterium isolated from sediment in the Pearl River Estuary.</title>
        <authorList>
            <person name="Cui L."/>
        </authorList>
    </citation>
    <scope>NUCLEOTIDE SEQUENCE [LARGE SCALE GENOMIC DNA]</scope>
    <source>
        <strain evidence="1 2">SCSIO 72103</strain>
    </source>
</reference>
<proteinExistence type="predicted"/>
<dbReference type="RefSeq" id="WP_257498901.1">
    <property type="nucleotide sequence ID" value="NZ_CP102382.1"/>
</dbReference>
<protein>
    <submittedName>
        <fullName evidence="1">GLPGLI family protein</fullName>
    </submittedName>
</protein>
<keyword evidence="2" id="KW-1185">Reference proteome</keyword>